<dbReference type="EMBL" id="LKHV02000001">
    <property type="protein sequence ID" value="MCS5709734.1"/>
    <property type="molecule type" value="Genomic_DNA"/>
</dbReference>
<evidence type="ECO:0000256" key="6">
    <source>
        <dbReference type="SAM" id="MobiDB-lite"/>
    </source>
</evidence>
<gene>
    <name evidence="5 7" type="primary">rpmH</name>
    <name evidence="7" type="ORF">CC99x_012580</name>
</gene>
<evidence type="ECO:0000256" key="3">
    <source>
        <dbReference type="ARBA" id="ARBA00023274"/>
    </source>
</evidence>
<dbReference type="NCBIfam" id="TIGR01030">
    <property type="entry name" value="rpmH_bact"/>
    <property type="match status" value="1"/>
</dbReference>
<dbReference type="HAMAP" id="MF_00391">
    <property type="entry name" value="Ribosomal_bL34"/>
    <property type="match status" value="1"/>
</dbReference>
<accession>A0AAE3HUH1</accession>
<evidence type="ECO:0000313" key="8">
    <source>
        <dbReference type="Proteomes" id="UP000051494"/>
    </source>
</evidence>
<evidence type="ECO:0000256" key="5">
    <source>
        <dbReference type="HAMAP-Rule" id="MF_00391"/>
    </source>
</evidence>
<dbReference type="AlphaFoldDB" id="A0AAE3HUH1"/>
<dbReference type="Proteomes" id="UP000051494">
    <property type="component" value="Unassembled WGS sequence"/>
</dbReference>
<feature type="compositionally biased region" description="Basic residues" evidence="6">
    <location>
        <begin position="1"/>
        <end position="24"/>
    </location>
</feature>
<dbReference type="Gene3D" id="1.10.287.3980">
    <property type="match status" value="1"/>
</dbReference>
<keyword evidence="2 5" id="KW-0689">Ribosomal protein</keyword>
<reference evidence="7" key="2">
    <citation type="submission" date="2021-06" db="EMBL/GenBank/DDBJ databases">
        <title>Genomic Description and Analysis of Intracellular Bacteria, Candidatus Berkiella cookevillensis and Candidatus Berkiella aquae.</title>
        <authorList>
            <person name="Kidane D.T."/>
            <person name="Mehari Y.T."/>
            <person name="Rice F.C."/>
            <person name="Arivett B.A."/>
            <person name="Farone A.L."/>
            <person name="Berk S.G."/>
            <person name="Farone M.B."/>
        </authorList>
    </citation>
    <scope>NUCLEOTIDE SEQUENCE</scope>
    <source>
        <strain evidence="7">CC99</strain>
    </source>
</reference>
<dbReference type="InterPro" id="IPR000271">
    <property type="entry name" value="Ribosomal_bL34"/>
</dbReference>
<keyword evidence="3 5" id="KW-0687">Ribonucleoprotein</keyword>
<evidence type="ECO:0000313" key="7">
    <source>
        <dbReference type="EMBL" id="MCS5709734.1"/>
    </source>
</evidence>
<dbReference type="GO" id="GO:0005840">
    <property type="term" value="C:ribosome"/>
    <property type="evidence" value="ECO:0007669"/>
    <property type="project" value="UniProtKB-KW"/>
</dbReference>
<dbReference type="GO" id="GO:1990904">
    <property type="term" value="C:ribonucleoprotein complex"/>
    <property type="evidence" value="ECO:0007669"/>
    <property type="project" value="UniProtKB-KW"/>
</dbReference>
<dbReference type="GO" id="GO:0003735">
    <property type="term" value="F:structural constituent of ribosome"/>
    <property type="evidence" value="ECO:0007669"/>
    <property type="project" value="InterPro"/>
</dbReference>
<dbReference type="GO" id="GO:0006412">
    <property type="term" value="P:translation"/>
    <property type="evidence" value="ECO:0007669"/>
    <property type="project" value="UniProtKB-UniRule"/>
</dbReference>
<feature type="region of interest" description="Disordered" evidence="6">
    <location>
        <begin position="1"/>
        <end position="25"/>
    </location>
</feature>
<proteinExistence type="inferred from homology"/>
<keyword evidence="8" id="KW-1185">Reference proteome</keyword>
<organism evidence="7 8">
    <name type="scientific">Candidatus Berkiella cookevillensis</name>
    <dbReference type="NCBI Taxonomy" id="437022"/>
    <lineage>
        <taxon>Bacteria</taxon>
        <taxon>Pseudomonadati</taxon>
        <taxon>Pseudomonadota</taxon>
        <taxon>Gammaproteobacteria</taxon>
        <taxon>Candidatus Berkiellales</taxon>
        <taxon>Candidatus Berkiellaceae</taxon>
        <taxon>Candidatus Berkiella</taxon>
    </lineage>
</organism>
<reference evidence="7" key="1">
    <citation type="journal article" date="2016" name="Genome Announc.">
        <title>Draft Genome Sequences of Two Novel Amoeba-Resistant Intranuclear Bacteria, 'Candidatus Berkiella cookevillensis' and 'Candidatus Berkiella aquae'.</title>
        <authorList>
            <person name="Mehari Y.T."/>
            <person name="Arivett B.A."/>
            <person name="Farone A.L."/>
            <person name="Gunderson J.H."/>
            <person name="Farone M.B."/>
        </authorList>
    </citation>
    <scope>NUCLEOTIDE SEQUENCE</scope>
    <source>
        <strain evidence="7">CC99</strain>
    </source>
</reference>
<evidence type="ECO:0000256" key="4">
    <source>
        <dbReference type="ARBA" id="ARBA00035177"/>
    </source>
</evidence>
<comment type="caution">
    <text evidence="7">The sequence shown here is derived from an EMBL/GenBank/DDBJ whole genome shotgun (WGS) entry which is preliminary data.</text>
</comment>
<dbReference type="Pfam" id="PF00468">
    <property type="entry name" value="Ribosomal_L34"/>
    <property type="match status" value="1"/>
</dbReference>
<evidence type="ECO:0000256" key="1">
    <source>
        <dbReference type="ARBA" id="ARBA00010111"/>
    </source>
</evidence>
<dbReference type="RefSeq" id="WP_077065396.1">
    <property type="nucleotide sequence ID" value="NZ_LKHV02000001.1"/>
</dbReference>
<name>A0AAE3HUH1_9GAMM</name>
<comment type="similarity">
    <text evidence="1 5">Belongs to the bacterial ribosomal protein bL34 family.</text>
</comment>
<protein>
    <recommendedName>
        <fullName evidence="4 5">Large ribosomal subunit protein bL34</fullName>
    </recommendedName>
</protein>
<sequence>MKRTFQRKTRLTRARTHGFRKRMQSKNGRLVLSRRRKKGRKNLVSVGGLKK</sequence>
<evidence type="ECO:0000256" key="2">
    <source>
        <dbReference type="ARBA" id="ARBA00022980"/>
    </source>
</evidence>